<keyword evidence="2" id="KW-1185">Reference proteome</keyword>
<proteinExistence type="predicted"/>
<dbReference type="RefSeq" id="WP_125686611.1">
    <property type="nucleotide sequence ID" value="NZ_JBHSSI010000016.1"/>
</dbReference>
<evidence type="ECO:0000313" key="2">
    <source>
        <dbReference type="Proteomes" id="UP001596283"/>
    </source>
</evidence>
<dbReference type="EMBL" id="JBHSSI010000016">
    <property type="protein sequence ID" value="MFC6259671.1"/>
    <property type="molecule type" value="Genomic_DNA"/>
</dbReference>
<protein>
    <submittedName>
        <fullName evidence="1">Uncharacterized protein</fullName>
    </submittedName>
</protein>
<organism evidence="1 2">
    <name type="scientific">Levilactobacillus fujinensis</name>
    <dbReference type="NCBI Taxonomy" id="2486024"/>
    <lineage>
        <taxon>Bacteria</taxon>
        <taxon>Bacillati</taxon>
        <taxon>Bacillota</taxon>
        <taxon>Bacilli</taxon>
        <taxon>Lactobacillales</taxon>
        <taxon>Lactobacillaceae</taxon>
        <taxon>Levilactobacillus</taxon>
    </lineage>
</organism>
<gene>
    <name evidence="1" type="ORF">ACFP1C_01795</name>
</gene>
<evidence type="ECO:0000313" key="1">
    <source>
        <dbReference type="EMBL" id="MFC6259671.1"/>
    </source>
</evidence>
<reference evidence="2" key="1">
    <citation type="journal article" date="2019" name="Int. J. Syst. Evol. Microbiol.">
        <title>The Global Catalogue of Microorganisms (GCM) 10K type strain sequencing project: providing services to taxonomists for standard genome sequencing and annotation.</title>
        <authorList>
            <consortium name="The Broad Institute Genomics Platform"/>
            <consortium name="The Broad Institute Genome Sequencing Center for Infectious Disease"/>
            <person name="Wu L."/>
            <person name="Ma J."/>
        </authorList>
    </citation>
    <scope>NUCLEOTIDE SEQUENCE [LARGE SCALE GENOMIC DNA]</scope>
    <source>
        <strain evidence="2">CCM 8908</strain>
    </source>
</reference>
<name>A0ABW1TCN9_9LACO</name>
<sequence>MKRVLLVAVATIAIFGDGWGLIDLGDQTKSAAVSDSRLVVRPDQQRLAQITHFKASETGQRQLFK</sequence>
<comment type="caution">
    <text evidence="1">The sequence shown here is derived from an EMBL/GenBank/DDBJ whole genome shotgun (WGS) entry which is preliminary data.</text>
</comment>
<accession>A0ABW1TCN9</accession>
<dbReference type="Proteomes" id="UP001596283">
    <property type="component" value="Unassembled WGS sequence"/>
</dbReference>